<dbReference type="SUPFAM" id="SSF51735">
    <property type="entry name" value="NAD(P)-binding Rossmann-fold domains"/>
    <property type="match status" value="1"/>
</dbReference>
<evidence type="ECO:0000259" key="2">
    <source>
        <dbReference type="Pfam" id="PF02719"/>
    </source>
</evidence>
<dbReference type="InterPro" id="IPR036291">
    <property type="entry name" value="NAD(P)-bd_dom_sf"/>
</dbReference>
<name>A0A9X1I644_9FLAO</name>
<dbReference type="EMBL" id="JAJAPX010000003">
    <property type="protein sequence ID" value="MCB4808541.1"/>
    <property type="molecule type" value="Genomic_DNA"/>
</dbReference>
<protein>
    <submittedName>
        <fullName evidence="3">Polysaccharide biosynthesis protein</fullName>
    </submittedName>
</protein>
<reference evidence="3" key="1">
    <citation type="submission" date="2021-10" db="EMBL/GenBank/DDBJ databases">
        <title>Tamlana sargassums sp. nov., and Tamlana laminarinivorans sp. nov., two new bacteria isolated from the brown alga.</title>
        <authorList>
            <person name="Li J."/>
        </authorList>
    </citation>
    <scope>NUCLEOTIDE SEQUENCE</scope>
    <source>
        <strain evidence="3">62-3</strain>
    </source>
</reference>
<dbReference type="CDD" id="cd05237">
    <property type="entry name" value="UDP_invert_4-6DH_SDR_e"/>
    <property type="match status" value="1"/>
</dbReference>
<dbReference type="Gene3D" id="3.40.50.720">
    <property type="entry name" value="NAD(P)-binding Rossmann-like Domain"/>
    <property type="match status" value="1"/>
</dbReference>
<comment type="caution">
    <text evidence="3">The sequence shown here is derived from an EMBL/GenBank/DDBJ whole genome shotgun (WGS) entry which is preliminary data.</text>
</comment>
<evidence type="ECO:0000256" key="1">
    <source>
        <dbReference type="ARBA" id="ARBA00007430"/>
    </source>
</evidence>
<sequence>MDSITSNRIDDLLLNSDVFSNTTKENIIQHNFSNDTILITGAAGSIGSELAKQLINSSFKKLILVDIAESPLYNLIKVLEKENNKNVDFVILNITDKTSLEIVFKKYKPTLIFHAAAYKHVPLMESNPIEAVKLNIFGTKLLTDFSIKFKVKKFVFISTDKAVNPISVMGLTKLIAEQYLKFVSKENKVAFFITRFGNVLGSNGSVVPVLKKQLDYNSPITITSKEISRYFIAKNKACQLILHIAETENVSNTFTFKMGEPIKIIDLAKRMLFLEKRKENYPIIFTGLRPGEKLHEEMTSNSEELIASNHPDIFIVKNTSEHFDYEKFLNLINLNTESTTEEIKTILKNLV</sequence>
<dbReference type="AlphaFoldDB" id="A0A9X1I644"/>
<gene>
    <name evidence="3" type="ORF">LG651_09770</name>
</gene>
<dbReference type="PANTHER" id="PTHR43318:SF1">
    <property type="entry name" value="POLYSACCHARIDE BIOSYNTHESIS PROTEIN EPSC-RELATED"/>
    <property type="match status" value="1"/>
</dbReference>
<organism evidence="3 4">
    <name type="scientific">Neotamlana sargassicola</name>
    <dbReference type="NCBI Taxonomy" id="2883125"/>
    <lineage>
        <taxon>Bacteria</taxon>
        <taxon>Pseudomonadati</taxon>
        <taxon>Bacteroidota</taxon>
        <taxon>Flavobacteriia</taxon>
        <taxon>Flavobacteriales</taxon>
        <taxon>Flavobacteriaceae</taxon>
        <taxon>Neotamlana</taxon>
    </lineage>
</organism>
<dbReference type="Proteomes" id="UP001139286">
    <property type="component" value="Unassembled WGS sequence"/>
</dbReference>
<dbReference type="PANTHER" id="PTHR43318">
    <property type="entry name" value="UDP-N-ACETYLGLUCOSAMINE 4,6-DEHYDRATASE"/>
    <property type="match status" value="1"/>
</dbReference>
<accession>A0A9X1I644</accession>
<evidence type="ECO:0000313" key="3">
    <source>
        <dbReference type="EMBL" id="MCB4808541.1"/>
    </source>
</evidence>
<feature type="domain" description="Polysaccharide biosynthesis protein CapD-like" evidence="2">
    <location>
        <begin position="37"/>
        <end position="317"/>
    </location>
</feature>
<dbReference type="Pfam" id="PF02719">
    <property type="entry name" value="Polysacc_synt_2"/>
    <property type="match status" value="1"/>
</dbReference>
<dbReference type="RefSeq" id="WP_226695942.1">
    <property type="nucleotide sequence ID" value="NZ_JAJAPX010000003.1"/>
</dbReference>
<dbReference type="InterPro" id="IPR003869">
    <property type="entry name" value="Polysac_CapD-like"/>
</dbReference>
<evidence type="ECO:0000313" key="4">
    <source>
        <dbReference type="Proteomes" id="UP001139286"/>
    </source>
</evidence>
<keyword evidence="4" id="KW-1185">Reference proteome</keyword>
<proteinExistence type="inferred from homology"/>
<dbReference type="InterPro" id="IPR051203">
    <property type="entry name" value="Polysaccharide_Synthase-Rel"/>
</dbReference>
<comment type="similarity">
    <text evidence="1">Belongs to the polysaccharide synthase family.</text>
</comment>